<protein>
    <recommendedName>
        <fullName evidence="3">DAPG hydrolase PhiG domain-containing protein</fullName>
    </recommendedName>
</protein>
<evidence type="ECO:0000313" key="1">
    <source>
        <dbReference type="EMBL" id="PWJ28274.1"/>
    </source>
</evidence>
<reference evidence="1 2" key="1">
    <citation type="submission" date="2018-05" db="EMBL/GenBank/DDBJ databases">
        <title>The Hungate 1000. A catalogue of reference genomes from the rumen microbiome.</title>
        <authorList>
            <person name="Kelly W."/>
        </authorList>
    </citation>
    <scope>NUCLEOTIDE SEQUENCE [LARGE SCALE GENOMIC DNA]</scope>
    <source>
        <strain evidence="1 2">NLAE-zl-C242</strain>
    </source>
</reference>
<sequence length="238" mass="27719">MKGNDNNKLRLRKQRLLARAALKRAGNVKFKPVTSAKWVNVSRAWNGVLLVQIEHDNIRGVTPEMMRWWFENLGRTTTWNGIDFSGPEITFYHLWHHRDHIKVIPLTSGPNGEPNHGFFPGAKSMIQEQFNDFHDKVHHTMLTTRLDGREFTFLIKQFGMTVGRITHTYSSTEDGISFYAETEIGSKIPVFGWLLNWFVIPWVYSKKTAEHWIRHNIEETGRTEDVLPPLYAARDTFI</sequence>
<dbReference type="Proteomes" id="UP000245845">
    <property type="component" value="Unassembled WGS sequence"/>
</dbReference>
<name>A0A2Y9BLQ7_9FIRM</name>
<proteinExistence type="predicted"/>
<dbReference type="AlphaFoldDB" id="A0A2Y9BLQ7"/>
<gene>
    <name evidence="1" type="ORF">A8806_109154</name>
</gene>
<keyword evidence="2" id="KW-1185">Reference proteome</keyword>
<comment type="caution">
    <text evidence="1">The sequence shown here is derived from an EMBL/GenBank/DDBJ whole genome shotgun (WGS) entry which is preliminary data.</text>
</comment>
<dbReference type="OrthoDB" id="2052122at2"/>
<organism evidence="1 2">
    <name type="scientific">Faecalicatena orotica</name>
    <dbReference type="NCBI Taxonomy" id="1544"/>
    <lineage>
        <taxon>Bacteria</taxon>
        <taxon>Bacillati</taxon>
        <taxon>Bacillota</taxon>
        <taxon>Clostridia</taxon>
        <taxon>Lachnospirales</taxon>
        <taxon>Lachnospiraceae</taxon>
        <taxon>Faecalicatena</taxon>
    </lineage>
</organism>
<evidence type="ECO:0000313" key="2">
    <source>
        <dbReference type="Proteomes" id="UP000245845"/>
    </source>
</evidence>
<dbReference type="RefSeq" id="WP_109732075.1">
    <property type="nucleotide sequence ID" value="NZ_BAAACK010000009.1"/>
</dbReference>
<evidence type="ECO:0008006" key="3">
    <source>
        <dbReference type="Google" id="ProtNLM"/>
    </source>
</evidence>
<dbReference type="EMBL" id="QGDL01000009">
    <property type="protein sequence ID" value="PWJ28274.1"/>
    <property type="molecule type" value="Genomic_DNA"/>
</dbReference>
<accession>A0A2Y9BLQ7</accession>